<protein>
    <recommendedName>
        <fullName evidence="3">DUF2612 domain-containing protein</fullName>
    </recommendedName>
</protein>
<dbReference type="AlphaFoldDB" id="A0A0B6ATD5"/>
<accession>A0A0B6ATD5</accession>
<sequence>MIKDWFSKIPDDFNKNDNTFLGKIFSMLDDEITQLKDTFTCIEEWRDLNNARGKTLDIIGNEVGQKRGKATDDVYYRALIKSKIARDRSDGTFNKVIEVLAQTLDCEPSEFQMHSADTPATIFMTNTPIQTIYDVGLTPYTFINIVQNSLSAGVQVESVQLDGTFEIGYLNDSSDGSGLSSVNNPTLGGNLGAYIIPEKEVSTPL</sequence>
<dbReference type="EMBL" id="CP009920">
    <property type="protein sequence ID" value="AJI23913.1"/>
    <property type="molecule type" value="Genomic_DNA"/>
</dbReference>
<dbReference type="KEGG" id="bmeg:BG04_1428"/>
<evidence type="ECO:0008006" key="3">
    <source>
        <dbReference type="Google" id="ProtNLM"/>
    </source>
</evidence>
<proteinExistence type="predicted"/>
<name>A0A0B6ATD5_PRIM2</name>
<evidence type="ECO:0000313" key="1">
    <source>
        <dbReference type="EMBL" id="AJI23913.1"/>
    </source>
</evidence>
<dbReference type="RefSeq" id="WP_034656736.1">
    <property type="nucleotide sequence ID" value="NZ_CP009920.1"/>
</dbReference>
<dbReference type="HOGENOM" id="CLU_102135_0_0_9"/>
<reference evidence="1 2" key="1">
    <citation type="journal article" date="2015" name="Genome Announc.">
        <title>Complete genome sequences for 35 biothreat assay-relevant bacillus species.</title>
        <authorList>
            <person name="Johnson S.L."/>
            <person name="Daligault H.E."/>
            <person name="Davenport K.W."/>
            <person name="Jaissle J."/>
            <person name="Frey K.G."/>
            <person name="Ladner J.T."/>
            <person name="Broomall S.M."/>
            <person name="Bishop-Lilly K.A."/>
            <person name="Bruce D.C."/>
            <person name="Gibbons H.S."/>
            <person name="Coyne S.R."/>
            <person name="Lo C.C."/>
            <person name="Meincke L."/>
            <person name="Munk A.C."/>
            <person name="Koroleva G.I."/>
            <person name="Rosenzweig C.N."/>
            <person name="Palacios G.F."/>
            <person name="Redden C.L."/>
            <person name="Minogue T.D."/>
            <person name="Chain P.S."/>
        </authorList>
    </citation>
    <scope>NUCLEOTIDE SEQUENCE [LARGE SCALE GENOMIC DNA]</scope>
    <source>
        <strain evidence="2">ATCC 14581 / DSM 32 / JCM 2506 / NBRC 15308 / NCIMB 9376 / NCTC 10342 / NRRL B-14308 / VKM B-512</strain>
    </source>
</reference>
<gene>
    <name evidence="1" type="ORF">BG04_1428</name>
</gene>
<organism evidence="1 2">
    <name type="scientific">Priestia megaterium (strain ATCC 14581 / DSM 32 / CCUG 1817 / JCM 2506 / NBRC 15308 / NCIMB 9376 / NCTC 10342 / NRRL B-14308 / VKM B-512 / Ford 19)</name>
    <name type="common">Bacillus megaterium</name>
    <dbReference type="NCBI Taxonomy" id="1348623"/>
    <lineage>
        <taxon>Bacteria</taxon>
        <taxon>Bacillati</taxon>
        <taxon>Bacillota</taxon>
        <taxon>Bacilli</taxon>
        <taxon>Bacillales</taxon>
        <taxon>Bacillaceae</taxon>
        <taxon>Priestia</taxon>
    </lineage>
</organism>
<dbReference type="Proteomes" id="UP000031829">
    <property type="component" value="Chromosome"/>
</dbReference>
<evidence type="ECO:0000313" key="2">
    <source>
        <dbReference type="Proteomes" id="UP000031829"/>
    </source>
</evidence>
<dbReference type="GeneID" id="93644902"/>